<dbReference type="Proteomes" id="UP000267606">
    <property type="component" value="Unassembled WGS sequence"/>
</dbReference>
<sequence length="82" mass="8605">MTIIATIILTRTVGSKRNENSGVDGGISDDNIGDTYTSALAVAEAAEETLVAAAALHGTNSRRKTCHILHPKTVIEETVLAE</sequence>
<dbReference type="AlphaFoldDB" id="A0A183HIZ3"/>
<evidence type="ECO:0000313" key="3">
    <source>
        <dbReference type="WBParaSite" id="OFLC_0000745401-mRNA-1"/>
    </source>
</evidence>
<name>A0A183HIZ3_9BILA</name>
<organism evidence="3">
    <name type="scientific">Onchocerca flexuosa</name>
    <dbReference type="NCBI Taxonomy" id="387005"/>
    <lineage>
        <taxon>Eukaryota</taxon>
        <taxon>Metazoa</taxon>
        <taxon>Ecdysozoa</taxon>
        <taxon>Nematoda</taxon>
        <taxon>Chromadorea</taxon>
        <taxon>Rhabditida</taxon>
        <taxon>Spirurina</taxon>
        <taxon>Spiruromorpha</taxon>
        <taxon>Filarioidea</taxon>
        <taxon>Onchocercidae</taxon>
        <taxon>Onchocerca</taxon>
    </lineage>
</organism>
<dbReference type="EMBL" id="UZAJ01007807">
    <property type="protein sequence ID" value="VDO51109.1"/>
    <property type="molecule type" value="Genomic_DNA"/>
</dbReference>
<evidence type="ECO:0000313" key="1">
    <source>
        <dbReference type="EMBL" id="VDO51109.1"/>
    </source>
</evidence>
<accession>A0A183HIZ3</accession>
<protein>
    <submittedName>
        <fullName evidence="1 3">Uncharacterized protein</fullName>
    </submittedName>
</protein>
<reference evidence="1 2" key="2">
    <citation type="submission" date="2018-11" db="EMBL/GenBank/DDBJ databases">
        <authorList>
            <consortium name="Pathogen Informatics"/>
        </authorList>
    </citation>
    <scope>NUCLEOTIDE SEQUENCE [LARGE SCALE GENOMIC DNA]</scope>
</reference>
<dbReference type="WBParaSite" id="OFLC_0000745401-mRNA-1">
    <property type="protein sequence ID" value="OFLC_0000745401-mRNA-1"/>
    <property type="gene ID" value="OFLC_0000745401"/>
</dbReference>
<reference evidence="3" key="1">
    <citation type="submission" date="2016-06" db="UniProtKB">
        <authorList>
            <consortium name="WormBaseParasite"/>
        </authorList>
    </citation>
    <scope>IDENTIFICATION</scope>
</reference>
<evidence type="ECO:0000313" key="2">
    <source>
        <dbReference type="Proteomes" id="UP000267606"/>
    </source>
</evidence>
<gene>
    <name evidence="1" type="ORF">OFLC_LOCUS7457</name>
</gene>
<proteinExistence type="predicted"/>
<keyword evidence="2" id="KW-1185">Reference proteome</keyword>